<accession>A0A0A8YC35</accession>
<proteinExistence type="predicted"/>
<organism evidence="1">
    <name type="scientific">Arundo donax</name>
    <name type="common">Giant reed</name>
    <name type="synonym">Donax arundinaceus</name>
    <dbReference type="NCBI Taxonomy" id="35708"/>
    <lineage>
        <taxon>Eukaryota</taxon>
        <taxon>Viridiplantae</taxon>
        <taxon>Streptophyta</taxon>
        <taxon>Embryophyta</taxon>
        <taxon>Tracheophyta</taxon>
        <taxon>Spermatophyta</taxon>
        <taxon>Magnoliopsida</taxon>
        <taxon>Liliopsida</taxon>
        <taxon>Poales</taxon>
        <taxon>Poaceae</taxon>
        <taxon>PACMAD clade</taxon>
        <taxon>Arundinoideae</taxon>
        <taxon>Arundineae</taxon>
        <taxon>Arundo</taxon>
    </lineage>
</organism>
<sequence>MSSFCTISPLVGKDAYQYPIRQMGYLRAKQNRYVRINHFRLFLPSNPLIHCSTRCVVVNFTNLQLFVLL</sequence>
<evidence type="ECO:0000313" key="1">
    <source>
        <dbReference type="EMBL" id="JAD23025.1"/>
    </source>
</evidence>
<name>A0A0A8YC35_ARUDO</name>
<reference evidence="1" key="2">
    <citation type="journal article" date="2015" name="Data Brief">
        <title>Shoot transcriptome of the giant reed, Arundo donax.</title>
        <authorList>
            <person name="Barrero R.A."/>
            <person name="Guerrero F.D."/>
            <person name="Moolhuijzen P."/>
            <person name="Goolsby J.A."/>
            <person name="Tidwell J."/>
            <person name="Bellgard S.E."/>
            <person name="Bellgard M.I."/>
        </authorList>
    </citation>
    <scope>NUCLEOTIDE SEQUENCE</scope>
    <source>
        <tissue evidence="1">Shoot tissue taken approximately 20 cm above the soil surface</tissue>
    </source>
</reference>
<dbReference type="AlphaFoldDB" id="A0A0A8YC35"/>
<reference evidence="1" key="1">
    <citation type="submission" date="2014-09" db="EMBL/GenBank/DDBJ databases">
        <authorList>
            <person name="Magalhaes I.L.F."/>
            <person name="Oliveira U."/>
            <person name="Santos F.R."/>
            <person name="Vidigal T.H.D.A."/>
            <person name="Brescovit A.D."/>
            <person name="Santos A.J."/>
        </authorList>
    </citation>
    <scope>NUCLEOTIDE SEQUENCE</scope>
    <source>
        <tissue evidence="1">Shoot tissue taken approximately 20 cm above the soil surface</tissue>
    </source>
</reference>
<protein>
    <submittedName>
        <fullName evidence="1">Uncharacterized protein</fullName>
    </submittedName>
</protein>
<dbReference type="EMBL" id="GBRH01274870">
    <property type="protein sequence ID" value="JAD23025.1"/>
    <property type="molecule type" value="Transcribed_RNA"/>
</dbReference>